<dbReference type="AlphaFoldDB" id="A0AA40R629"/>
<evidence type="ECO:0000259" key="6">
    <source>
        <dbReference type="PROSITE" id="PS51900"/>
    </source>
</evidence>
<dbReference type="SUPFAM" id="SSF56349">
    <property type="entry name" value="DNA breaking-rejoining enzymes"/>
    <property type="match status" value="1"/>
</dbReference>
<dbReference type="EMBL" id="LNJU01000005">
    <property type="protein sequence ID" value="KWZ53346.1"/>
    <property type="molecule type" value="Genomic_DNA"/>
</dbReference>
<dbReference type="Gene3D" id="1.10.443.10">
    <property type="entry name" value="Intergrase catalytic core"/>
    <property type="match status" value="1"/>
</dbReference>
<dbReference type="InterPro" id="IPR013762">
    <property type="entry name" value="Integrase-like_cat_sf"/>
</dbReference>
<keyword evidence="2 4" id="KW-0238">DNA-binding</keyword>
<organism evidence="7 8">
    <name type="scientific">Burkholderia ubonensis</name>
    <dbReference type="NCBI Taxonomy" id="101571"/>
    <lineage>
        <taxon>Bacteria</taxon>
        <taxon>Pseudomonadati</taxon>
        <taxon>Pseudomonadota</taxon>
        <taxon>Betaproteobacteria</taxon>
        <taxon>Burkholderiales</taxon>
        <taxon>Burkholderiaceae</taxon>
        <taxon>Burkholderia</taxon>
        <taxon>Burkholderia cepacia complex</taxon>
    </lineage>
</organism>
<dbReference type="PROSITE" id="PS51898">
    <property type="entry name" value="TYR_RECOMBINASE"/>
    <property type="match status" value="1"/>
</dbReference>
<proteinExistence type="predicted"/>
<evidence type="ECO:0000256" key="2">
    <source>
        <dbReference type="ARBA" id="ARBA00023125"/>
    </source>
</evidence>
<dbReference type="Proteomes" id="UP000070119">
    <property type="component" value="Chromosome 2"/>
</dbReference>
<dbReference type="Gene3D" id="1.10.150.130">
    <property type="match status" value="1"/>
</dbReference>
<dbReference type="Pfam" id="PF00589">
    <property type="entry name" value="Phage_integrase"/>
    <property type="match status" value="1"/>
</dbReference>
<dbReference type="InterPro" id="IPR002104">
    <property type="entry name" value="Integrase_catalytic"/>
</dbReference>
<feature type="domain" description="Core-binding (CB)" evidence="6">
    <location>
        <begin position="59"/>
        <end position="139"/>
    </location>
</feature>
<dbReference type="InterPro" id="IPR011010">
    <property type="entry name" value="DNA_brk_join_enz"/>
</dbReference>
<dbReference type="PANTHER" id="PTHR30349:SF94">
    <property type="entry name" value="INTEGRASE_RECOMBINASE HI_1414-RELATED"/>
    <property type="match status" value="1"/>
</dbReference>
<keyword evidence="3" id="KW-0233">DNA recombination</keyword>
<dbReference type="InterPro" id="IPR010998">
    <property type="entry name" value="Integrase_recombinase_N"/>
</dbReference>
<evidence type="ECO:0000313" key="7">
    <source>
        <dbReference type="EMBL" id="KWZ53346.1"/>
    </source>
</evidence>
<evidence type="ECO:0000256" key="1">
    <source>
        <dbReference type="ARBA" id="ARBA00022908"/>
    </source>
</evidence>
<dbReference type="InterPro" id="IPR044068">
    <property type="entry name" value="CB"/>
</dbReference>
<accession>A0AA40R629</accession>
<dbReference type="RefSeq" id="WP_060143254.1">
    <property type="nucleotide sequence ID" value="NZ_CM003772.1"/>
</dbReference>
<evidence type="ECO:0000259" key="5">
    <source>
        <dbReference type="PROSITE" id="PS51898"/>
    </source>
</evidence>
<evidence type="ECO:0008006" key="9">
    <source>
        <dbReference type="Google" id="ProtNLM"/>
    </source>
</evidence>
<keyword evidence="1" id="KW-0229">DNA integration</keyword>
<sequence length="336" mass="37858">MATFQKRGNSWRAIVRKAGHKPISASFDSKAEAAAWATATEAKLNDGGEVLEDNMIGIPTVAGLLNRYALEVSPNKRGERWEVIRLEMLCRNFKVFGKPISRFSPQDMADWRDERLASVSAASVNRELNLISAVFTTAIKEWRMPIKANPVHMIRRPGGTRPRKRRVDDAEVQAICSALKWDMKSAPELSMHYIAWSFAFAVETAMRRGEILKMMRRHLHLSERYVHLPSTKNNEERNVPLSTKAIEMIAMLGDGEPDDYLVPVNAASFDTLFREAKKKVGLVDLHFHDSRREAATRMSKLLSNVLELAAVTGHKSLKMLQVYYEPKAADLAAKLG</sequence>
<feature type="domain" description="Tyr recombinase" evidence="5">
    <location>
        <begin position="162"/>
        <end position="336"/>
    </location>
</feature>
<evidence type="ECO:0000256" key="4">
    <source>
        <dbReference type="PROSITE-ProRule" id="PRU01248"/>
    </source>
</evidence>
<dbReference type="PANTHER" id="PTHR30349">
    <property type="entry name" value="PHAGE INTEGRASE-RELATED"/>
    <property type="match status" value="1"/>
</dbReference>
<dbReference type="PROSITE" id="PS51900">
    <property type="entry name" value="CB"/>
    <property type="match status" value="1"/>
</dbReference>
<dbReference type="GO" id="GO:0006310">
    <property type="term" value="P:DNA recombination"/>
    <property type="evidence" value="ECO:0007669"/>
    <property type="project" value="UniProtKB-KW"/>
</dbReference>
<protein>
    <recommendedName>
        <fullName evidence="9">Integrase</fullName>
    </recommendedName>
</protein>
<name>A0AA40R629_9BURK</name>
<gene>
    <name evidence="7" type="ORF">WK57_30625</name>
</gene>
<evidence type="ECO:0000313" key="8">
    <source>
        <dbReference type="Proteomes" id="UP000070119"/>
    </source>
</evidence>
<comment type="caution">
    <text evidence="7">The sequence shown here is derived from an EMBL/GenBank/DDBJ whole genome shotgun (WGS) entry which is preliminary data.</text>
</comment>
<dbReference type="InterPro" id="IPR050090">
    <property type="entry name" value="Tyrosine_recombinase_XerCD"/>
</dbReference>
<dbReference type="GO" id="GO:0015074">
    <property type="term" value="P:DNA integration"/>
    <property type="evidence" value="ECO:0007669"/>
    <property type="project" value="UniProtKB-KW"/>
</dbReference>
<dbReference type="CDD" id="cd00796">
    <property type="entry name" value="INT_Rci_Hp1_C"/>
    <property type="match status" value="1"/>
</dbReference>
<dbReference type="GO" id="GO:0003677">
    <property type="term" value="F:DNA binding"/>
    <property type="evidence" value="ECO:0007669"/>
    <property type="project" value="UniProtKB-UniRule"/>
</dbReference>
<evidence type="ECO:0000256" key="3">
    <source>
        <dbReference type="ARBA" id="ARBA00023172"/>
    </source>
</evidence>
<reference evidence="7 8" key="1">
    <citation type="submission" date="2015-11" db="EMBL/GenBank/DDBJ databases">
        <authorList>
            <person name="Sahl J."/>
            <person name="Wagner D."/>
            <person name="Keim P."/>
        </authorList>
    </citation>
    <scope>NUCLEOTIDE SEQUENCE [LARGE SCALE GENOMIC DNA]</scope>
    <source>
        <strain evidence="7 8">MSMB1157</strain>
    </source>
</reference>